<organism evidence="1 2">
    <name type="scientific">Deinococcus ruber</name>
    <dbReference type="NCBI Taxonomy" id="1848197"/>
    <lineage>
        <taxon>Bacteria</taxon>
        <taxon>Thermotogati</taxon>
        <taxon>Deinococcota</taxon>
        <taxon>Deinococci</taxon>
        <taxon>Deinococcales</taxon>
        <taxon>Deinococcaceae</taxon>
        <taxon>Deinococcus</taxon>
    </lineage>
</organism>
<keyword evidence="2" id="KW-1185">Reference proteome</keyword>
<proteinExistence type="predicted"/>
<dbReference type="EMBL" id="BMQL01000004">
    <property type="protein sequence ID" value="GGR00651.1"/>
    <property type="molecule type" value="Genomic_DNA"/>
</dbReference>
<gene>
    <name evidence="1" type="ORF">GCM10008957_11850</name>
</gene>
<sequence length="88" mass="10249">MSLEEFNQYAQTRTVTGSQGIGTLEELRGLIEQHAAWGWTLAEFQERAGVRIEGDTAYVTQFYWSDDKATLNAVWELVQYIHRYYSPR</sequence>
<reference evidence="1" key="2">
    <citation type="submission" date="2020-09" db="EMBL/GenBank/DDBJ databases">
        <authorList>
            <person name="Sun Q."/>
            <person name="Ohkuma M."/>
        </authorList>
    </citation>
    <scope>NUCLEOTIDE SEQUENCE</scope>
    <source>
        <strain evidence="1">JCM 31311</strain>
    </source>
</reference>
<dbReference type="Proteomes" id="UP000603865">
    <property type="component" value="Unassembled WGS sequence"/>
</dbReference>
<evidence type="ECO:0000313" key="2">
    <source>
        <dbReference type="Proteomes" id="UP000603865"/>
    </source>
</evidence>
<dbReference type="RefSeq" id="WP_189088597.1">
    <property type="nucleotide sequence ID" value="NZ_BMQL01000004.1"/>
</dbReference>
<evidence type="ECO:0000313" key="1">
    <source>
        <dbReference type="EMBL" id="GGR00651.1"/>
    </source>
</evidence>
<dbReference type="AlphaFoldDB" id="A0A918F4I9"/>
<reference evidence="1" key="1">
    <citation type="journal article" date="2014" name="Int. J. Syst. Evol. Microbiol.">
        <title>Complete genome sequence of Corynebacterium casei LMG S-19264T (=DSM 44701T), isolated from a smear-ripened cheese.</title>
        <authorList>
            <consortium name="US DOE Joint Genome Institute (JGI-PGF)"/>
            <person name="Walter F."/>
            <person name="Albersmeier A."/>
            <person name="Kalinowski J."/>
            <person name="Ruckert C."/>
        </authorList>
    </citation>
    <scope>NUCLEOTIDE SEQUENCE</scope>
    <source>
        <strain evidence="1">JCM 31311</strain>
    </source>
</reference>
<accession>A0A918F4I9</accession>
<name>A0A918F4I9_9DEIO</name>
<protein>
    <submittedName>
        <fullName evidence="1">Uncharacterized protein</fullName>
    </submittedName>
</protein>
<comment type="caution">
    <text evidence="1">The sequence shown here is derived from an EMBL/GenBank/DDBJ whole genome shotgun (WGS) entry which is preliminary data.</text>
</comment>